<gene>
    <name evidence="1" type="ORF">RRG08_053486</name>
</gene>
<sequence length="83" mass="9624">MAQKLFRRKRKYRHQPGFPGCQEINIKWKSYISVIPYKRPMFARGVSGQELMVCLIKSADHGENLWPLSYQGLSPLDSRGTRA</sequence>
<evidence type="ECO:0000313" key="1">
    <source>
        <dbReference type="EMBL" id="KAK3779063.1"/>
    </source>
</evidence>
<protein>
    <submittedName>
        <fullName evidence="1">Uncharacterized protein</fullName>
    </submittedName>
</protein>
<reference evidence="1" key="1">
    <citation type="journal article" date="2023" name="G3 (Bethesda)">
        <title>A reference genome for the long-term kleptoplast-retaining sea slug Elysia crispata morphotype clarki.</title>
        <authorList>
            <person name="Eastman K.E."/>
            <person name="Pendleton A.L."/>
            <person name="Shaikh M.A."/>
            <person name="Suttiyut T."/>
            <person name="Ogas R."/>
            <person name="Tomko P."/>
            <person name="Gavelis G."/>
            <person name="Widhalm J.R."/>
            <person name="Wisecaver J.H."/>
        </authorList>
    </citation>
    <scope>NUCLEOTIDE SEQUENCE</scope>
    <source>
        <strain evidence="1">ECLA1</strain>
    </source>
</reference>
<comment type="caution">
    <text evidence="1">The sequence shown here is derived from an EMBL/GenBank/DDBJ whole genome shotgun (WGS) entry which is preliminary data.</text>
</comment>
<dbReference type="AlphaFoldDB" id="A0AAE1A0H7"/>
<accession>A0AAE1A0H7</accession>
<name>A0AAE1A0H7_9GAST</name>
<keyword evidence="2" id="KW-1185">Reference proteome</keyword>
<dbReference type="EMBL" id="JAWDGP010002885">
    <property type="protein sequence ID" value="KAK3779063.1"/>
    <property type="molecule type" value="Genomic_DNA"/>
</dbReference>
<evidence type="ECO:0000313" key="2">
    <source>
        <dbReference type="Proteomes" id="UP001283361"/>
    </source>
</evidence>
<organism evidence="1 2">
    <name type="scientific">Elysia crispata</name>
    <name type="common">lettuce slug</name>
    <dbReference type="NCBI Taxonomy" id="231223"/>
    <lineage>
        <taxon>Eukaryota</taxon>
        <taxon>Metazoa</taxon>
        <taxon>Spiralia</taxon>
        <taxon>Lophotrochozoa</taxon>
        <taxon>Mollusca</taxon>
        <taxon>Gastropoda</taxon>
        <taxon>Heterobranchia</taxon>
        <taxon>Euthyneura</taxon>
        <taxon>Panpulmonata</taxon>
        <taxon>Sacoglossa</taxon>
        <taxon>Placobranchoidea</taxon>
        <taxon>Plakobranchidae</taxon>
        <taxon>Elysia</taxon>
    </lineage>
</organism>
<dbReference type="Proteomes" id="UP001283361">
    <property type="component" value="Unassembled WGS sequence"/>
</dbReference>
<proteinExistence type="predicted"/>